<protein>
    <submittedName>
        <fullName evidence="2">Uncharacterized protein</fullName>
    </submittedName>
</protein>
<sequence>MLAEYVMAEKDIIAKKIQGLLVGIKDGDTRKTPEKKSSTPNRSKRPKGTRKSEPAGVKHVTARVRQPELKKASDLLKVANIRTKPVADSPSNRTRGAKRKAAVPSDFERPYRRRKLQLQPDEEDESTEKTSGETLGSSLDTKASFDSEDGTEHSTPPYKQGDNTPELEKVGKKFGRRIVEEEPKSSADGKATPDLNPLLGALEDVGELQRVEHMTEGTEYLEDSEPTEVVVKKSAPSPFIPRKQPVQRAASKLGVPQLTTVATKELEEQTWQDEAQLDTVMEEGQIETEQTIWESVKELPSRIQKNTKDMRISTTMETLYPNQSRLAPAASV</sequence>
<proteinExistence type="predicted"/>
<feature type="compositionally biased region" description="Polar residues" evidence="1">
    <location>
        <begin position="132"/>
        <end position="141"/>
    </location>
</feature>
<reference evidence="2 3" key="1">
    <citation type="submission" date="2024-09" db="EMBL/GenBank/DDBJ databases">
        <title>Chromosome-scale assembly of Riccia sorocarpa.</title>
        <authorList>
            <person name="Paukszto L."/>
        </authorList>
    </citation>
    <scope>NUCLEOTIDE SEQUENCE [LARGE SCALE GENOMIC DNA]</scope>
    <source>
        <strain evidence="2">LP-2024</strain>
        <tissue evidence="2">Aerial parts of the thallus</tissue>
    </source>
</reference>
<feature type="compositionally biased region" description="Basic and acidic residues" evidence="1">
    <location>
        <begin position="65"/>
        <end position="74"/>
    </location>
</feature>
<dbReference type="Proteomes" id="UP001633002">
    <property type="component" value="Unassembled WGS sequence"/>
</dbReference>
<keyword evidence="3" id="KW-1185">Reference proteome</keyword>
<evidence type="ECO:0000313" key="2">
    <source>
        <dbReference type="EMBL" id="KAL3687600.1"/>
    </source>
</evidence>
<dbReference type="EMBL" id="JBJQOH010000004">
    <property type="protein sequence ID" value="KAL3687600.1"/>
    <property type="molecule type" value="Genomic_DNA"/>
</dbReference>
<accession>A0ABD3H7X6</accession>
<comment type="caution">
    <text evidence="2">The sequence shown here is derived from an EMBL/GenBank/DDBJ whole genome shotgun (WGS) entry which is preliminary data.</text>
</comment>
<dbReference type="AlphaFoldDB" id="A0ABD3H7X6"/>
<gene>
    <name evidence="2" type="ORF">R1sor_013909</name>
</gene>
<name>A0ABD3H7X6_9MARC</name>
<evidence type="ECO:0000256" key="1">
    <source>
        <dbReference type="SAM" id="MobiDB-lite"/>
    </source>
</evidence>
<feature type="compositionally biased region" description="Basic and acidic residues" evidence="1">
    <location>
        <begin position="166"/>
        <end position="187"/>
    </location>
</feature>
<evidence type="ECO:0000313" key="3">
    <source>
        <dbReference type="Proteomes" id="UP001633002"/>
    </source>
</evidence>
<feature type="region of interest" description="Disordered" evidence="1">
    <location>
        <begin position="23"/>
        <end position="196"/>
    </location>
</feature>
<feature type="compositionally biased region" description="Basic and acidic residues" evidence="1">
    <location>
        <begin position="25"/>
        <end position="37"/>
    </location>
</feature>
<organism evidence="2 3">
    <name type="scientific">Riccia sorocarpa</name>
    <dbReference type="NCBI Taxonomy" id="122646"/>
    <lineage>
        <taxon>Eukaryota</taxon>
        <taxon>Viridiplantae</taxon>
        <taxon>Streptophyta</taxon>
        <taxon>Embryophyta</taxon>
        <taxon>Marchantiophyta</taxon>
        <taxon>Marchantiopsida</taxon>
        <taxon>Marchantiidae</taxon>
        <taxon>Marchantiales</taxon>
        <taxon>Ricciaceae</taxon>
        <taxon>Riccia</taxon>
    </lineage>
</organism>